<dbReference type="InterPro" id="IPR042100">
    <property type="entry name" value="Bug_dom1"/>
</dbReference>
<keyword evidence="2" id="KW-0732">Signal</keyword>
<name>A0A6N0JHF6_ACHDE</name>
<evidence type="ECO:0000256" key="1">
    <source>
        <dbReference type="ARBA" id="ARBA00006987"/>
    </source>
</evidence>
<reference evidence="3 4" key="1">
    <citation type="submission" date="2020-05" db="EMBL/GenBank/DDBJ databases">
        <title>FDA dAtabase for Regulatory Grade micrObial Sequences (FDA-ARGOS): Supporting development and validation of Infectious Disease Dx tests.</title>
        <authorList>
            <person name="Sproer C."/>
            <person name="Gronow S."/>
            <person name="Severitt S."/>
            <person name="Schroder I."/>
            <person name="Tallon L."/>
            <person name="Sadzewicz L."/>
            <person name="Zhao X."/>
            <person name="Vavikolanu K."/>
            <person name="Mehta A."/>
            <person name="Aluvathingal J."/>
            <person name="Nadendla S."/>
            <person name="Myers T."/>
            <person name="Yan Y."/>
            <person name="Sichtig H."/>
        </authorList>
    </citation>
    <scope>NUCLEOTIDE SEQUENCE [LARGE SCALE GENOMIC DNA]</scope>
    <source>
        <strain evidence="3 4">FDAARGOS_787</strain>
    </source>
</reference>
<dbReference type="PROSITE" id="PS51257">
    <property type="entry name" value="PROKAR_LIPOPROTEIN"/>
    <property type="match status" value="1"/>
</dbReference>
<protein>
    <submittedName>
        <fullName evidence="3">Tripartite tricarboxylate transporter substrate binding protein</fullName>
    </submittedName>
</protein>
<dbReference type="RefSeq" id="WP_174715904.1">
    <property type="nucleotide sequence ID" value="NZ_CP054569.1"/>
</dbReference>
<evidence type="ECO:0000313" key="3">
    <source>
        <dbReference type="EMBL" id="QKQ46218.1"/>
    </source>
</evidence>
<evidence type="ECO:0000256" key="2">
    <source>
        <dbReference type="SAM" id="SignalP"/>
    </source>
</evidence>
<gene>
    <name evidence="3" type="ORF">FOC81_05755</name>
</gene>
<feature type="chain" id="PRO_5026850904" evidence="2">
    <location>
        <begin position="21"/>
        <end position="321"/>
    </location>
</feature>
<dbReference type="InterPro" id="IPR005064">
    <property type="entry name" value="BUG"/>
</dbReference>
<dbReference type="Proteomes" id="UP000509782">
    <property type="component" value="Chromosome"/>
</dbReference>
<comment type="similarity">
    <text evidence="1">Belongs to the UPF0065 (bug) family.</text>
</comment>
<sequence>MKRYLSLWAGVMLAVSACHAAAQDYPARPVRMVVGFAPGGGNDILARLMAEQLQRRLGQPFIVENRPGASGAIAIGAVKRAEPDGYTLLVGPSSGMTVNPAIYRDLDYDPVADFAPISLVGDIPMILAVKADSTARSVAGLVGQGKKSGKPLFAGAGANSFQLATGVFASRVGLEAEVVNYKGNSAVVAALLANEIDFALIDTAAVLPQIRSGRLNALAVTGAKRFALLPDVPTLAESGAPGFAMSFWSSLYAPAGTPPAVIEKLQSNVAAAVREPAVSERLLELGIEPVGSASKALADTMAKEIPMYAQAAKAANLSPTK</sequence>
<dbReference type="Gene3D" id="3.40.190.10">
    <property type="entry name" value="Periplasmic binding protein-like II"/>
    <property type="match status" value="1"/>
</dbReference>
<dbReference type="Gene3D" id="3.40.190.150">
    <property type="entry name" value="Bordetella uptake gene, domain 1"/>
    <property type="match status" value="1"/>
</dbReference>
<dbReference type="Pfam" id="PF03401">
    <property type="entry name" value="TctC"/>
    <property type="match status" value="1"/>
</dbReference>
<dbReference type="EMBL" id="CP054569">
    <property type="protein sequence ID" value="QKQ46218.1"/>
    <property type="molecule type" value="Genomic_DNA"/>
</dbReference>
<dbReference type="AlphaFoldDB" id="A0A6N0JHF6"/>
<dbReference type="CDD" id="cd07012">
    <property type="entry name" value="PBP2_Bug_TTT"/>
    <property type="match status" value="1"/>
</dbReference>
<dbReference type="PIRSF" id="PIRSF017082">
    <property type="entry name" value="YflP"/>
    <property type="match status" value="1"/>
</dbReference>
<feature type="signal peptide" evidence="2">
    <location>
        <begin position="1"/>
        <end position="20"/>
    </location>
</feature>
<accession>A0A6N0JHF6</accession>
<evidence type="ECO:0000313" key="4">
    <source>
        <dbReference type="Proteomes" id="UP000509782"/>
    </source>
</evidence>
<organism evidence="3 4">
    <name type="scientific">Achromobacter denitrificans</name>
    <name type="common">Alcaligenes denitrificans</name>
    <dbReference type="NCBI Taxonomy" id="32002"/>
    <lineage>
        <taxon>Bacteria</taxon>
        <taxon>Pseudomonadati</taxon>
        <taxon>Pseudomonadota</taxon>
        <taxon>Betaproteobacteria</taxon>
        <taxon>Burkholderiales</taxon>
        <taxon>Alcaligenaceae</taxon>
        <taxon>Achromobacter</taxon>
    </lineage>
</organism>
<dbReference type="PANTHER" id="PTHR42928">
    <property type="entry name" value="TRICARBOXYLATE-BINDING PROTEIN"/>
    <property type="match status" value="1"/>
</dbReference>
<proteinExistence type="inferred from homology"/>
<dbReference type="PANTHER" id="PTHR42928:SF5">
    <property type="entry name" value="BLR1237 PROTEIN"/>
    <property type="match status" value="1"/>
</dbReference>
<dbReference type="SUPFAM" id="SSF53850">
    <property type="entry name" value="Periplasmic binding protein-like II"/>
    <property type="match status" value="1"/>
</dbReference>